<dbReference type="Gramene" id="TraesCAD_scaffold_032531_01G000100.1">
    <property type="protein sequence ID" value="TraesCAD_scaffold_032531_01G000100.1"/>
    <property type="gene ID" value="TraesCAD_scaffold_032531_01G000100"/>
</dbReference>
<sequence>MQEGILGQSRFQVYSSRNDSTAVVPPGAVHRDRYFQSPRTSRRPDIQTLSDPAGIMLRCCFGASPTKADRTASGNCNLSAAAGGAILIDAEDWSYSYTLNIAGYSRTKELLETGKCARSTPFIVGGHVWAVRYYPNGYKDAADFASIFLVLVDSTGAKDVKAKCTFSVLDKAGVPVPSFTRTYTSACTFTGKGSSWGYPEFINKADFEGSPHLIDDCFTIRCDVTVLKEIRTEEITKCSKQFVVVPRSNLCQQLAGLLNSMDGADVTFHVGEEKFLAHRSVLAARSSVFKAELLGSMMENAGDPVEIKDMESDVFKSLLHFIYTDDSPSEMACEDAVMAGHLLVAADRYDVERLKLICEEKLCKHIDSNTVATSLALAEQHSCPGLKEACFEFLASPSNFEAMVASDGYEHLKSSCPSILKELIARFLPAELKAAKDIIVKF</sequence>
<dbReference type="PROSITE" id="PS50144">
    <property type="entry name" value="MATH"/>
    <property type="match status" value="1"/>
</dbReference>
<dbReference type="InterPro" id="IPR011333">
    <property type="entry name" value="SKP1/BTB/POZ_sf"/>
</dbReference>
<keyword evidence="6" id="KW-1185">Reference proteome</keyword>
<dbReference type="EnsemblPlants" id="TraesCS7B02G027800.1">
    <property type="protein sequence ID" value="TraesCS7B02G027800.1.cds1"/>
    <property type="gene ID" value="TraesCS7B02G027800"/>
</dbReference>
<dbReference type="Proteomes" id="UP000019116">
    <property type="component" value="Chromosome 7B"/>
</dbReference>
<dbReference type="Gene3D" id="1.25.40.420">
    <property type="match status" value="1"/>
</dbReference>
<dbReference type="Gene3D" id="2.60.210.10">
    <property type="entry name" value="Apoptosis, Tumor Necrosis Factor Receptor Associated Protein 2, Chain A"/>
    <property type="match status" value="1"/>
</dbReference>
<dbReference type="PANTHER" id="PTHR26379:SF491">
    <property type="entry name" value="BTB DOMAIN-CONTAINING PROTEIN"/>
    <property type="match status" value="1"/>
</dbReference>
<evidence type="ECO:0008006" key="7">
    <source>
        <dbReference type="Google" id="ProtNLM"/>
    </source>
</evidence>
<dbReference type="Gramene" id="TraesCS7B02G027800.1">
    <property type="protein sequence ID" value="TraesCS7B02G027800.1.cds1"/>
    <property type="gene ID" value="TraesCS7B02G027800"/>
</dbReference>
<reference evidence="5" key="2">
    <citation type="submission" date="2018-10" db="UniProtKB">
        <authorList>
            <consortium name="EnsemblPlants"/>
        </authorList>
    </citation>
    <scope>IDENTIFICATION</scope>
</reference>
<dbReference type="SUPFAM" id="SSF54695">
    <property type="entry name" value="POZ domain"/>
    <property type="match status" value="1"/>
</dbReference>
<feature type="domain" description="MATH" evidence="4">
    <location>
        <begin position="94"/>
        <end position="224"/>
    </location>
</feature>
<dbReference type="InterPro" id="IPR056423">
    <property type="entry name" value="BACK_BPM_SPOP"/>
</dbReference>
<dbReference type="SMART" id="SM00225">
    <property type="entry name" value="BTB"/>
    <property type="match status" value="1"/>
</dbReference>
<evidence type="ECO:0000259" key="3">
    <source>
        <dbReference type="PROSITE" id="PS50097"/>
    </source>
</evidence>
<dbReference type="OMA" id="AGIMLRC"/>
<reference evidence="5" key="1">
    <citation type="submission" date="2018-08" db="EMBL/GenBank/DDBJ databases">
        <authorList>
            <person name="Rossello M."/>
        </authorList>
    </citation>
    <scope>NUCLEOTIDE SEQUENCE [LARGE SCALE GENOMIC DNA]</scope>
    <source>
        <strain evidence="5">cv. Chinese Spring</strain>
    </source>
</reference>
<name>A0A3B6SDI9_WHEAT</name>
<dbReference type="AlphaFoldDB" id="A0A3B6SDI9"/>
<proteinExistence type="inferred from homology"/>
<evidence type="ECO:0000256" key="1">
    <source>
        <dbReference type="ARBA" id="ARBA00004906"/>
    </source>
</evidence>
<dbReference type="Pfam" id="PF00651">
    <property type="entry name" value="BTB"/>
    <property type="match status" value="1"/>
</dbReference>
<accession>A0A3B6SDI9</accession>
<dbReference type="Pfam" id="PF22486">
    <property type="entry name" value="MATH_2"/>
    <property type="match status" value="1"/>
</dbReference>
<organism evidence="5">
    <name type="scientific">Triticum aestivum</name>
    <name type="common">Wheat</name>
    <dbReference type="NCBI Taxonomy" id="4565"/>
    <lineage>
        <taxon>Eukaryota</taxon>
        <taxon>Viridiplantae</taxon>
        <taxon>Streptophyta</taxon>
        <taxon>Embryophyta</taxon>
        <taxon>Tracheophyta</taxon>
        <taxon>Spermatophyta</taxon>
        <taxon>Magnoliopsida</taxon>
        <taxon>Liliopsida</taxon>
        <taxon>Poales</taxon>
        <taxon>Poaceae</taxon>
        <taxon>BOP clade</taxon>
        <taxon>Pooideae</taxon>
        <taxon>Triticodae</taxon>
        <taxon>Triticeae</taxon>
        <taxon>Triticinae</taxon>
        <taxon>Triticum</taxon>
    </lineage>
</organism>
<dbReference type="InterPro" id="IPR002083">
    <property type="entry name" value="MATH/TRAF_dom"/>
</dbReference>
<evidence type="ECO:0000313" key="5">
    <source>
        <dbReference type="EnsemblPlants" id="TraesCS7B02G027800.1.cds1"/>
    </source>
</evidence>
<dbReference type="SUPFAM" id="SSF49599">
    <property type="entry name" value="TRAF domain-like"/>
    <property type="match status" value="1"/>
</dbReference>
<dbReference type="PANTHER" id="PTHR26379">
    <property type="entry name" value="BTB/POZ AND MATH DOMAIN-CONTAINING PROTEIN 1"/>
    <property type="match status" value="1"/>
</dbReference>
<dbReference type="Gramene" id="TraesROB_scaffold_032892_01G000200.1">
    <property type="protein sequence ID" value="TraesROB_scaffold_032892_01G000200.1"/>
    <property type="gene ID" value="TraesROB_scaffold_032892_01G000200"/>
</dbReference>
<dbReference type="InterPro" id="IPR000210">
    <property type="entry name" value="BTB/POZ_dom"/>
</dbReference>
<evidence type="ECO:0000313" key="6">
    <source>
        <dbReference type="Proteomes" id="UP000019116"/>
    </source>
</evidence>
<comment type="pathway">
    <text evidence="1">Protein modification; protein ubiquitination.</text>
</comment>
<dbReference type="CDD" id="cd18280">
    <property type="entry name" value="BTB_POZ_BPM_plant"/>
    <property type="match status" value="1"/>
</dbReference>
<evidence type="ECO:0000256" key="2">
    <source>
        <dbReference type="ARBA" id="ARBA00010846"/>
    </source>
</evidence>
<dbReference type="GO" id="GO:0016567">
    <property type="term" value="P:protein ubiquitination"/>
    <property type="evidence" value="ECO:0007669"/>
    <property type="project" value="InterPro"/>
</dbReference>
<dbReference type="OrthoDB" id="194443at2759"/>
<dbReference type="Gramene" id="TraesWEE_scaffold_032149_01G000100.1">
    <property type="protein sequence ID" value="TraesWEE_scaffold_032149_01G000100.1"/>
    <property type="gene ID" value="TraesWEE_scaffold_032149_01G000100"/>
</dbReference>
<dbReference type="Gramene" id="TraesCS7B03G0074900.1">
    <property type="protein sequence ID" value="TraesCS7B03G0074900.1.CDS1"/>
    <property type="gene ID" value="TraesCS7B03G0074900"/>
</dbReference>
<evidence type="ECO:0000259" key="4">
    <source>
        <dbReference type="PROSITE" id="PS50144"/>
    </source>
</evidence>
<protein>
    <recommendedName>
        <fullName evidence="7">BTB domain-containing protein</fullName>
    </recommendedName>
</protein>
<dbReference type="InterPro" id="IPR045005">
    <property type="entry name" value="BPM1-6"/>
</dbReference>
<dbReference type="CDD" id="cd00121">
    <property type="entry name" value="MATH"/>
    <property type="match status" value="1"/>
</dbReference>
<dbReference type="Pfam" id="PF24570">
    <property type="entry name" value="BACK_BPM_SPOP"/>
    <property type="match status" value="1"/>
</dbReference>
<feature type="domain" description="BTB" evidence="3">
    <location>
        <begin position="264"/>
        <end position="331"/>
    </location>
</feature>
<dbReference type="PROSITE" id="PS50097">
    <property type="entry name" value="BTB"/>
    <property type="match status" value="1"/>
</dbReference>
<dbReference type="STRING" id="4565.A0A3B6SDI9"/>
<dbReference type="Gene3D" id="3.30.710.10">
    <property type="entry name" value="Potassium Channel Kv1.1, Chain A"/>
    <property type="match status" value="1"/>
</dbReference>
<dbReference type="InterPro" id="IPR008974">
    <property type="entry name" value="TRAF-like"/>
</dbReference>
<dbReference type="SMR" id="A0A3B6SDI9"/>
<comment type="similarity">
    <text evidence="2">Belongs to the Tdpoz family.</text>
</comment>